<protein>
    <submittedName>
        <fullName evidence="2">Uncharacterized protein</fullName>
    </submittedName>
</protein>
<evidence type="ECO:0000256" key="1">
    <source>
        <dbReference type="SAM" id="MobiDB-lite"/>
    </source>
</evidence>
<gene>
    <name evidence="2" type="ORF">Atai01_53750</name>
</gene>
<dbReference type="Proteomes" id="UP001165136">
    <property type="component" value="Unassembled WGS sequence"/>
</dbReference>
<organism evidence="2 3">
    <name type="scientific">Amycolatopsis taiwanensis</name>
    <dbReference type="NCBI Taxonomy" id="342230"/>
    <lineage>
        <taxon>Bacteria</taxon>
        <taxon>Bacillati</taxon>
        <taxon>Actinomycetota</taxon>
        <taxon>Actinomycetes</taxon>
        <taxon>Pseudonocardiales</taxon>
        <taxon>Pseudonocardiaceae</taxon>
        <taxon>Amycolatopsis</taxon>
    </lineage>
</organism>
<reference evidence="2" key="1">
    <citation type="submission" date="2023-03" db="EMBL/GenBank/DDBJ databases">
        <title>Amycolatopsis taiwanensis NBRC 103393.</title>
        <authorList>
            <person name="Ichikawa N."/>
            <person name="Sato H."/>
            <person name="Tonouchi N."/>
        </authorList>
    </citation>
    <scope>NUCLEOTIDE SEQUENCE</scope>
    <source>
        <strain evidence="2">NBRC 103393</strain>
    </source>
</reference>
<sequence length="80" mass="8843">MSGRLWRGGRGWACAIHALSWLPAPQQGESRVPEVDEFDHNSPGSAPVTPGKTRQLLRDRISAGVDHLDVFTFHMYASIT</sequence>
<name>A0A9W6R3C5_9PSEU</name>
<feature type="region of interest" description="Disordered" evidence="1">
    <location>
        <begin position="30"/>
        <end position="53"/>
    </location>
</feature>
<evidence type="ECO:0000313" key="2">
    <source>
        <dbReference type="EMBL" id="GLY68756.1"/>
    </source>
</evidence>
<dbReference type="EMBL" id="BSTI01000013">
    <property type="protein sequence ID" value="GLY68756.1"/>
    <property type="molecule type" value="Genomic_DNA"/>
</dbReference>
<dbReference type="AlphaFoldDB" id="A0A9W6R3C5"/>
<keyword evidence="3" id="KW-1185">Reference proteome</keyword>
<feature type="compositionally biased region" description="Basic and acidic residues" evidence="1">
    <location>
        <begin position="31"/>
        <end position="40"/>
    </location>
</feature>
<proteinExistence type="predicted"/>
<accession>A0A9W6R3C5</accession>
<comment type="caution">
    <text evidence="2">The sequence shown here is derived from an EMBL/GenBank/DDBJ whole genome shotgun (WGS) entry which is preliminary data.</text>
</comment>
<evidence type="ECO:0000313" key="3">
    <source>
        <dbReference type="Proteomes" id="UP001165136"/>
    </source>
</evidence>